<name>A0ABZ0WCW0_9BACT</name>
<dbReference type="EMBL" id="CP139960">
    <property type="protein sequence ID" value="WQD40255.1"/>
    <property type="molecule type" value="Genomic_DNA"/>
</dbReference>
<keyword evidence="2" id="KW-1185">Reference proteome</keyword>
<protein>
    <recommendedName>
        <fullName evidence="3">DUF2946 domain-containing protein</fullName>
    </recommendedName>
</protein>
<dbReference type="Proteomes" id="UP001325680">
    <property type="component" value="Chromosome"/>
</dbReference>
<evidence type="ECO:0008006" key="3">
    <source>
        <dbReference type="Google" id="ProtNLM"/>
    </source>
</evidence>
<organism evidence="1 2">
    <name type="scientific">Niabella yanshanensis</name>
    <dbReference type="NCBI Taxonomy" id="577386"/>
    <lineage>
        <taxon>Bacteria</taxon>
        <taxon>Pseudomonadati</taxon>
        <taxon>Bacteroidota</taxon>
        <taxon>Chitinophagia</taxon>
        <taxon>Chitinophagales</taxon>
        <taxon>Chitinophagaceae</taxon>
        <taxon>Niabella</taxon>
    </lineage>
</organism>
<reference evidence="1 2" key="1">
    <citation type="submission" date="2023-12" db="EMBL/GenBank/DDBJ databases">
        <title>Genome sequencing and assembly of bacterial species from a model synthetic community.</title>
        <authorList>
            <person name="Hogle S.L."/>
        </authorList>
    </citation>
    <scope>NUCLEOTIDE SEQUENCE [LARGE SCALE GENOMIC DNA]</scope>
    <source>
        <strain evidence="1 2">HAMBI_3031</strain>
    </source>
</reference>
<sequence length="119" mass="13412">MKQLATHIRHLLKQAGALGCFLLLSFVLYIQAFHHHHDCAETTHTTQIKKLTGGKEQCSICDHITTRNISGAPEQLSYSLDPPQPLSYNPYSYYITIARELFIHAYTNKGPPSSNLFVV</sequence>
<evidence type="ECO:0000313" key="2">
    <source>
        <dbReference type="Proteomes" id="UP001325680"/>
    </source>
</evidence>
<gene>
    <name evidence="1" type="ORF">U0035_08875</name>
</gene>
<proteinExistence type="predicted"/>
<evidence type="ECO:0000313" key="1">
    <source>
        <dbReference type="EMBL" id="WQD40255.1"/>
    </source>
</evidence>
<accession>A0ABZ0WCW0</accession>
<dbReference type="RefSeq" id="WP_162817769.1">
    <property type="nucleotide sequence ID" value="NZ_CP139960.1"/>
</dbReference>